<dbReference type="InterPro" id="IPR029069">
    <property type="entry name" value="HotDog_dom_sf"/>
</dbReference>
<dbReference type="InterPro" id="IPR050563">
    <property type="entry name" value="4-hydroxybenzoyl-CoA_TE"/>
</dbReference>
<dbReference type="EC" id="3.1.-.-" evidence="3"/>
<dbReference type="PANTHER" id="PTHR31793">
    <property type="entry name" value="4-HYDROXYBENZOYL-COA THIOESTERASE FAMILY MEMBER"/>
    <property type="match status" value="1"/>
</dbReference>
<keyword evidence="2 3" id="KW-0378">Hydrolase</keyword>
<evidence type="ECO:0000313" key="3">
    <source>
        <dbReference type="EMBL" id="MPL94755.1"/>
    </source>
</evidence>
<protein>
    <submittedName>
        <fullName evidence="3">Putative esterase</fullName>
        <ecNumber evidence="3">3.1.-.-</ecNumber>
    </submittedName>
</protein>
<name>A0A644VTK7_9ZZZZ</name>
<dbReference type="EMBL" id="VSSQ01000440">
    <property type="protein sequence ID" value="MPL94755.1"/>
    <property type="molecule type" value="Genomic_DNA"/>
</dbReference>
<dbReference type="AlphaFoldDB" id="A0A644VTK7"/>
<dbReference type="PANTHER" id="PTHR31793:SF27">
    <property type="entry name" value="NOVEL THIOESTERASE SUPERFAMILY DOMAIN AND SAPOSIN A-TYPE DOMAIN CONTAINING PROTEIN (0610012H03RIK)"/>
    <property type="match status" value="1"/>
</dbReference>
<dbReference type="Gene3D" id="3.10.129.10">
    <property type="entry name" value="Hotdog Thioesterase"/>
    <property type="match status" value="1"/>
</dbReference>
<reference evidence="3" key="1">
    <citation type="submission" date="2019-08" db="EMBL/GenBank/DDBJ databases">
        <authorList>
            <person name="Kucharzyk K."/>
            <person name="Murdoch R.W."/>
            <person name="Higgins S."/>
            <person name="Loffler F."/>
        </authorList>
    </citation>
    <scope>NUCLEOTIDE SEQUENCE</scope>
</reference>
<dbReference type="InterPro" id="IPR008272">
    <property type="entry name" value="HB-CoA_thioesterase_AS"/>
</dbReference>
<accession>A0A644VTK7</accession>
<dbReference type="PROSITE" id="PS01328">
    <property type="entry name" value="4HBCOA_THIOESTERASE"/>
    <property type="match status" value="1"/>
</dbReference>
<dbReference type="InterPro" id="IPR006684">
    <property type="entry name" value="YbgC/YbaW"/>
</dbReference>
<dbReference type="GO" id="GO:0047617">
    <property type="term" value="F:fatty acyl-CoA hydrolase activity"/>
    <property type="evidence" value="ECO:0007669"/>
    <property type="project" value="TreeGrafter"/>
</dbReference>
<evidence type="ECO:0000256" key="2">
    <source>
        <dbReference type="ARBA" id="ARBA00022801"/>
    </source>
</evidence>
<evidence type="ECO:0000256" key="1">
    <source>
        <dbReference type="ARBA" id="ARBA00005953"/>
    </source>
</evidence>
<proteinExistence type="inferred from homology"/>
<dbReference type="NCBIfam" id="TIGR00051">
    <property type="entry name" value="YbgC/FadM family acyl-CoA thioesterase"/>
    <property type="match status" value="1"/>
</dbReference>
<dbReference type="SUPFAM" id="SSF54637">
    <property type="entry name" value="Thioesterase/thiol ester dehydrase-isomerase"/>
    <property type="match status" value="1"/>
</dbReference>
<sequence>MIEISDRVRFVETDLMGVVHHANYLRWFEMGRVAYLRAAGVELNDLMAAGYVFPITEVQCKYKNSAKFDEEFEIQTTMTDFSKAKMAFSYAVVRKTDGALLAIGKTQNVFTNMSGKITRLTDEYYNKIYALYGQERSGTTK</sequence>
<organism evidence="3">
    <name type="scientific">bioreactor metagenome</name>
    <dbReference type="NCBI Taxonomy" id="1076179"/>
    <lineage>
        <taxon>unclassified sequences</taxon>
        <taxon>metagenomes</taxon>
        <taxon>ecological metagenomes</taxon>
    </lineage>
</organism>
<dbReference type="Pfam" id="PF13279">
    <property type="entry name" value="4HBT_2"/>
    <property type="match status" value="1"/>
</dbReference>
<comment type="caution">
    <text evidence="3">The sequence shown here is derived from an EMBL/GenBank/DDBJ whole genome shotgun (WGS) entry which is preliminary data.</text>
</comment>
<dbReference type="CDD" id="cd00586">
    <property type="entry name" value="4HBT"/>
    <property type="match status" value="1"/>
</dbReference>
<comment type="similarity">
    <text evidence="1">Belongs to the 4-hydroxybenzoyl-CoA thioesterase family.</text>
</comment>
<dbReference type="PIRSF" id="PIRSF003230">
    <property type="entry name" value="YbgC"/>
    <property type="match status" value="1"/>
</dbReference>
<gene>
    <name evidence="3" type="ORF">SDC9_40911</name>
</gene>